<name>A0ABQ6G7G7_9CHLR</name>
<protein>
    <recommendedName>
        <fullName evidence="9">Cation-transporting P-type ATPase N-terminal domain-containing protein</fullName>
    </recommendedName>
</protein>
<evidence type="ECO:0000256" key="3">
    <source>
        <dbReference type="ARBA" id="ARBA00022741"/>
    </source>
</evidence>
<dbReference type="SMART" id="SM00831">
    <property type="entry name" value="Cation_ATPase_N"/>
    <property type="match status" value="1"/>
</dbReference>
<dbReference type="InterPro" id="IPR036412">
    <property type="entry name" value="HAD-like_sf"/>
</dbReference>
<comment type="caution">
    <text evidence="10">The sequence shown here is derived from an EMBL/GenBank/DDBJ whole genome shotgun (WGS) entry which is preliminary data.</text>
</comment>
<dbReference type="SUPFAM" id="SSF81653">
    <property type="entry name" value="Calcium ATPase, transduction domain A"/>
    <property type="match status" value="1"/>
</dbReference>
<dbReference type="Pfam" id="PF00689">
    <property type="entry name" value="Cation_ATPase_C"/>
    <property type="match status" value="1"/>
</dbReference>
<dbReference type="Gene3D" id="3.40.50.1000">
    <property type="entry name" value="HAD superfamily/HAD-like"/>
    <property type="match status" value="2"/>
</dbReference>
<dbReference type="InterPro" id="IPR006121">
    <property type="entry name" value="HMA_dom"/>
</dbReference>
<evidence type="ECO:0000256" key="5">
    <source>
        <dbReference type="ARBA" id="ARBA00022967"/>
    </source>
</evidence>
<dbReference type="InterPro" id="IPR059000">
    <property type="entry name" value="ATPase_P-type_domA"/>
</dbReference>
<dbReference type="PANTHER" id="PTHR42861">
    <property type="entry name" value="CALCIUM-TRANSPORTING ATPASE"/>
    <property type="match status" value="1"/>
</dbReference>
<dbReference type="SUPFAM" id="SSF81660">
    <property type="entry name" value="Metal cation-transporting ATPase, ATP-binding domain N"/>
    <property type="match status" value="1"/>
</dbReference>
<evidence type="ECO:0000256" key="1">
    <source>
        <dbReference type="ARBA" id="ARBA00004141"/>
    </source>
</evidence>
<dbReference type="SUPFAM" id="SSF81665">
    <property type="entry name" value="Calcium ATPase, transmembrane domain M"/>
    <property type="match status" value="1"/>
</dbReference>
<dbReference type="NCBIfam" id="TIGR01494">
    <property type="entry name" value="ATPase_P-type"/>
    <property type="match status" value="2"/>
</dbReference>
<gene>
    <name evidence="10" type="ORF">KDH_75970</name>
</gene>
<evidence type="ECO:0000256" key="7">
    <source>
        <dbReference type="ARBA" id="ARBA00023136"/>
    </source>
</evidence>
<keyword evidence="5" id="KW-1278">Translocase</keyword>
<dbReference type="InterPro" id="IPR023214">
    <property type="entry name" value="HAD_sf"/>
</dbReference>
<feature type="transmembrane region" description="Helical" evidence="8">
    <location>
        <begin position="993"/>
        <end position="1012"/>
    </location>
</feature>
<dbReference type="InterPro" id="IPR023299">
    <property type="entry name" value="ATPase_P-typ_cyto_dom_N"/>
</dbReference>
<dbReference type="Gene3D" id="1.20.1110.10">
    <property type="entry name" value="Calcium-transporting ATPase, transmembrane domain"/>
    <property type="match status" value="1"/>
</dbReference>
<reference evidence="10 11" key="1">
    <citation type="submission" date="2023-02" db="EMBL/GenBank/DDBJ databases">
        <title>Dictyobacter halimunensis sp. nov., a new member of the class Ktedonobacteria from forest soil in a geothermal area.</title>
        <authorList>
            <person name="Rachmania M.K."/>
            <person name="Ningsih F."/>
            <person name="Sakai Y."/>
            <person name="Yabe S."/>
            <person name="Yokota A."/>
            <person name="Sjamsuridzal W."/>
        </authorList>
    </citation>
    <scope>NUCLEOTIDE SEQUENCE [LARGE SCALE GENOMIC DNA]</scope>
    <source>
        <strain evidence="10 11">S3.2.2.5</strain>
    </source>
</reference>
<feature type="transmembrane region" description="Helical" evidence="8">
    <location>
        <begin position="1405"/>
        <end position="1427"/>
    </location>
</feature>
<accession>A0ABQ6G7G7</accession>
<dbReference type="SFLD" id="SFLDF00027">
    <property type="entry name" value="p-type_atpase"/>
    <property type="match status" value="1"/>
</dbReference>
<dbReference type="InterPro" id="IPR006068">
    <property type="entry name" value="ATPase_P-typ_cation-transptr_C"/>
</dbReference>
<evidence type="ECO:0000313" key="11">
    <source>
        <dbReference type="Proteomes" id="UP001344906"/>
    </source>
</evidence>
<dbReference type="SFLD" id="SFLDS00003">
    <property type="entry name" value="Haloacid_Dehalogenase"/>
    <property type="match status" value="1"/>
</dbReference>
<dbReference type="PROSITE" id="PS00154">
    <property type="entry name" value="ATPASE_E1_E2"/>
    <property type="match status" value="1"/>
</dbReference>
<evidence type="ECO:0000256" key="8">
    <source>
        <dbReference type="SAM" id="Phobius"/>
    </source>
</evidence>
<dbReference type="SUPFAM" id="SSF56784">
    <property type="entry name" value="HAD-like"/>
    <property type="match status" value="2"/>
</dbReference>
<evidence type="ECO:0000256" key="4">
    <source>
        <dbReference type="ARBA" id="ARBA00022840"/>
    </source>
</evidence>
<organism evidence="10 11">
    <name type="scientific">Dictyobacter halimunensis</name>
    <dbReference type="NCBI Taxonomy" id="3026934"/>
    <lineage>
        <taxon>Bacteria</taxon>
        <taxon>Bacillati</taxon>
        <taxon>Chloroflexota</taxon>
        <taxon>Ktedonobacteria</taxon>
        <taxon>Ktedonobacterales</taxon>
        <taxon>Dictyobacteraceae</taxon>
        <taxon>Dictyobacter</taxon>
    </lineage>
</organism>
<dbReference type="SFLD" id="SFLDG00002">
    <property type="entry name" value="C1.7:_P-type_atpase_like"/>
    <property type="match status" value="1"/>
</dbReference>
<keyword evidence="2 8" id="KW-0812">Transmembrane</keyword>
<dbReference type="CDD" id="cd00371">
    <property type="entry name" value="HMA"/>
    <property type="match status" value="1"/>
</dbReference>
<feature type="transmembrane region" description="Helical" evidence="8">
    <location>
        <begin position="819"/>
        <end position="849"/>
    </location>
</feature>
<dbReference type="InterPro" id="IPR004014">
    <property type="entry name" value="ATPase_P-typ_cation-transptr_N"/>
</dbReference>
<keyword evidence="11" id="KW-1185">Reference proteome</keyword>
<dbReference type="Pfam" id="PF00122">
    <property type="entry name" value="E1-E2_ATPase"/>
    <property type="match status" value="1"/>
</dbReference>
<keyword evidence="6 8" id="KW-1133">Transmembrane helix</keyword>
<dbReference type="Gene3D" id="3.30.70.100">
    <property type="match status" value="1"/>
</dbReference>
<dbReference type="Gene3D" id="2.70.150.10">
    <property type="entry name" value="Calcium-transporting ATPase, cytoplasmic transduction domain A"/>
    <property type="match status" value="1"/>
</dbReference>
<dbReference type="Gene3D" id="3.40.1110.10">
    <property type="entry name" value="Calcium-transporting ATPase, cytoplasmic domain N"/>
    <property type="match status" value="1"/>
</dbReference>
<dbReference type="InterPro" id="IPR001757">
    <property type="entry name" value="P_typ_ATPase"/>
</dbReference>
<evidence type="ECO:0000256" key="6">
    <source>
        <dbReference type="ARBA" id="ARBA00022989"/>
    </source>
</evidence>
<dbReference type="InterPro" id="IPR008250">
    <property type="entry name" value="ATPase_P-typ_transduc_dom_A_sf"/>
</dbReference>
<dbReference type="RefSeq" id="WP_338257938.1">
    <property type="nucleotide sequence ID" value="NZ_BSRI01000002.1"/>
</dbReference>
<dbReference type="PRINTS" id="PR00120">
    <property type="entry name" value="HATPASE"/>
</dbReference>
<keyword evidence="3" id="KW-0547">Nucleotide-binding</keyword>
<dbReference type="Pfam" id="PF19991">
    <property type="entry name" value="HMA_2"/>
    <property type="match status" value="1"/>
</dbReference>
<evidence type="ECO:0000256" key="2">
    <source>
        <dbReference type="ARBA" id="ARBA00022692"/>
    </source>
</evidence>
<comment type="subcellular location">
    <subcellularLocation>
        <location evidence="1">Membrane</location>
        <topology evidence="1">Multi-pass membrane protein</topology>
    </subcellularLocation>
</comment>
<proteinExistence type="predicted"/>
<dbReference type="InterPro" id="IPR023298">
    <property type="entry name" value="ATPase_P-typ_TM_dom_sf"/>
</dbReference>
<dbReference type="InterPro" id="IPR018303">
    <property type="entry name" value="ATPase_P-typ_P_site"/>
</dbReference>
<dbReference type="PRINTS" id="PR00119">
    <property type="entry name" value="CATATPASE"/>
</dbReference>
<feature type="transmembrane region" description="Helical" evidence="8">
    <location>
        <begin position="1018"/>
        <end position="1039"/>
    </location>
</feature>
<dbReference type="Proteomes" id="UP001344906">
    <property type="component" value="Unassembled WGS sequence"/>
</dbReference>
<feature type="transmembrane region" description="Helical" evidence="8">
    <location>
        <begin position="1537"/>
        <end position="1554"/>
    </location>
</feature>
<keyword evidence="4" id="KW-0067">ATP-binding</keyword>
<dbReference type="EMBL" id="BSRI01000002">
    <property type="protein sequence ID" value="GLV60778.1"/>
    <property type="molecule type" value="Genomic_DNA"/>
</dbReference>
<dbReference type="Pfam" id="PF00702">
    <property type="entry name" value="Hydrolase"/>
    <property type="match status" value="1"/>
</dbReference>
<evidence type="ECO:0000313" key="10">
    <source>
        <dbReference type="EMBL" id="GLV60778.1"/>
    </source>
</evidence>
<evidence type="ECO:0000259" key="9">
    <source>
        <dbReference type="SMART" id="SM00831"/>
    </source>
</evidence>
<feature type="transmembrane region" description="Helical" evidence="8">
    <location>
        <begin position="1560"/>
        <end position="1584"/>
    </location>
</feature>
<keyword evidence="7 8" id="KW-0472">Membrane</keyword>
<sequence>MSVAGTIDVLHTITGRVRVHVPGWSGQGRRHVEMQLQQLPGVERVQANPVTGNILLLFDPTVQSEPSLLQAIQALDLEQINTRPAEPEPPPVVREKVGKMVRARIAVRGLDRDPELAIRVVERLERRPGVRAHANPLTGRVLVEFTEHEDQLDDLIAEVADMELPEMVGDDRPAYPLDPNPLIQSAARMLGTGLGLSFLAVRRFIGQQELLPGAGAAAYAAGVIGLLQGFPPVRHGMRRTFGRSVADLIFAIPNIILLTLSSSPLGLALSGAESLRLFTEVQARRAAWRAHEKRVAQAPSARANVHLRMESDECVPLQAQVLEGTGTAIGLDGMPLPAYPGSSLPPGARLYGGPFVVQLSGEKSFKRFTPRRRREPPSPTLYDHYQRIQAPVSLSYAALTGLLTGSLGQAFTALLLVNPRTASIGIDSSELHANAYVLRAGVTVVGTRPGRNIRRPQLLLLDNARLLSERLELTNALSLSEDLEAAEALMLAAGISAAASSPWGASFRAARMISATGGSFDGRSARATIEDITYTLGPIDDWQALPEAASLRQRGNYILVLRREREERPLALFALRPYLSPEVPVLVATCQRAGVKLALLSQGDELVLRALARRAQIDLIETGSALDIIAERQQRGEMVAFVSDNVSAMAGFAACDLAIGLNDDRSRFQARADLLAPDLAAVAAIIEAGARRDATVRDSVVLSTISSIVGMVWGVRGMPAVRIASRVVYVTSLAAIADGWLRLRGGRRTQGTITRLADPQPERWGRQDVDKILETLRTSRKGLTKKQAAERQRAVPSLKQKNALGAAVMEQVRSPLTGILAAGAALSLVFGSIGDVVLISTTIVANTVISVWQERKANQVAEALRQIGVSQARVLRDNHEKTIPADEVVPGDILLLASGDRIAADARVIESLNLEVDEAALTGESFPVKKVATGGNDSDRIVLDGSNVLSGTARAVVVAVGGKTRMGATRLALMEESQQLNPLGTRLSRMLKVFLPVSALGGAVVIASGLLWGQSFPGILAIGATVALAGVPEGLPLLSRVGETGVAHRLAGHRAVVRRLSSVEALGRVDVVCTDKTGTMTRGRLQLTTVADTRQEATLSPNLSPELTRVVLAAALASPHPDEQGAGAHPTDVAVVQGAIVAGLREQISLKHDVDLSFDPVRSFSVTRIQDRLYIKGAPETILERCAFTLQDDGQRELDAAGRATLQSRSLELAEKGLRVLMVAEGPVDTRLDDPQNLTALGFVGISDPLRPTVVEAVRHCQQAGVRVVMITGDHPVTARAIAREAGLLGEQDEVLNAATIADLQNGDLDRLIKNAAVIARATPLDKLRIIESLHRQGHTVAMTGDGVNDAPALRLADIGIAMGKSGTEVARQTADVVITDDDFSTLVQACVEGRSFWRNMRRSLGLLLGGNLGELGMVVGASLLGAGMPLTVAQILAVNAITDVLPALAVILQQPEHRDLTQLRREGTAALDAPLRNEILRRGLATAIPSLGAYLLTRSLDSLPAARSVAFASIVTTQLAQTLMAGRAEGHLTRPVLGAVGGSLGVLLAAFTIPSLRRLLSLVALSPSTLLLTGASALSAVLLNSLLTKTNLLTSHPPYVRPSHPISPSPSLTPS</sequence>
<dbReference type="InterPro" id="IPR044492">
    <property type="entry name" value="P_typ_ATPase_HD_dom"/>
</dbReference>
<feature type="domain" description="Cation-transporting P-type ATPase N-terminal" evidence="9">
    <location>
        <begin position="763"/>
        <end position="832"/>
    </location>
</feature>
<feature type="transmembrane region" description="Helical" evidence="8">
    <location>
        <begin position="1433"/>
        <end position="1453"/>
    </location>
</feature>